<dbReference type="InterPro" id="IPR050471">
    <property type="entry name" value="AB_hydrolase"/>
</dbReference>
<dbReference type="Proteomes" id="UP000315677">
    <property type="component" value="Unassembled WGS sequence"/>
</dbReference>
<dbReference type="GO" id="GO:0046503">
    <property type="term" value="P:glycerolipid catabolic process"/>
    <property type="evidence" value="ECO:0007669"/>
    <property type="project" value="TreeGrafter"/>
</dbReference>
<sequence>MAETTVTTDGVRLCVETFGNPAHPALLLVAGGGQSMVWWEDGFCSRLAAGGRYVVRYDHRDTGRSVSSPAGSPAYTSTDLATDPLRVLDALGVDGAHVVGMSMGGGIAQYLAVEHGDRIRSLVLVETSPAGPGDAENGLPPMAPAVAASFTDPDPEPDWSDRKAVIDYRVAVERPYVGGLGFDEERVRRLATLEVDRTTDMAASLTNHFVLDGGWSGRHRLGEITAPTLVLHGSTDPLLPLGHGDALAREIPGARLVVLEGAGHEIPPPPLWDLTISSILEHTAPG</sequence>
<proteinExistence type="predicted"/>
<dbReference type="Pfam" id="PF00561">
    <property type="entry name" value="Abhydrolase_1"/>
    <property type="match status" value="1"/>
</dbReference>
<dbReference type="PANTHER" id="PTHR43433:SF5">
    <property type="entry name" value="AB HYDROLASE-1 DOMAIN-CONTAINING PROTEIN"/>
    <property type="match status" value="1"/>
</dbReference>
<dbReference type="AlphaFoldDB" id="A0A543DZI6"/>
<evidence type="ECO:0000313" key="2">
    <source>
        <dbReference type="EMBL" id="TQM14771.1"/>
    </source>
</evidence>
<dbReference type="Gene3D" id="3.40.50.1820">
    <property type="entry name" value="alpha/beta hydrolase"/>
    <property type="match status" value="1"/>
</dbReference>
<gene>
    <name evidence="2" type="ORF">FB558_1546</name>
</gene>
<comment type="caution">
    <text evidence="2">The sequence shown here is derived from an EMBL/GenBank/DDBJ whole genome shotgun (WGS) entry which is preliminary data.</text>
</comment>
<name>A0A543DZI6_9PSEU</name>
<dbReference type="PANTHER" id="PTHR43433">
    <property type="entry name" value="HYDROLASE, ALPHA/BETA FOLD FAMILY PROTEIN"/>
    <property type="match status" value="1"/>
</dbReference>
<dbReference type="OrthoDB" id="8957634at2"/>
<dbReference type="PRINTS" id="PR00111">
    <property type="entry name" value="ABHYDROLASE"/>
</dbReference>
<reference evidence="2 3" key="1">
    <citation type="submission" date="2019-06" db="EMBL/GenBank/DDBJ databases">
        <title>Sequencing the genomes of 1000 actinobacteria strains.</title>
        <authorList>
            <person name="Klenk H.-P."/>
        </authorList>
    </citation>
    <scope>NUCLEOTIDE SEQUENCE [LARGE SCALE GENOMIC DNA]</scope>
    <source>
        <strain evidence="2 3">DSM 45301</strain>
    </source>
</reference>
<keyword evidence="3" id="KW-1185">Reference proteome</keyword>
<dbReference type="EMBL" id="VFPA01000001">
    <property type="protein sequence ID" value="TQM14771.1"/>
    <property type="molecule type" value="Genomic_DNA"/>
</dbReference>
<accession>A0A543DZI6</accession>
<evidence type="ECO:0000259" key="1">
    <source>
        <dbReference type="Pfam" id="PF00561"/>
    </source>
</evidence>
<dbReference type="SUPFAM" id="SSF53474">
    <property type="entry name" value="alpha/beta-Hydrolases"/>
    <property type="match status" value="1"/>
</dbReference>
<dbReference type="RefSeq" id="WP_142049559.1">
    <property type="nucleotide sequence ID" value="NZ_VFPA01000001.1"/>
</dbReference>
<dbReference type="GO" id="GO:0004806">
    <property type="term" value="F:triacylglycerol lipase activity"/>
    <property type="evidence" value="ECO:0007669"/>
    <property type="project" value="TreeGrafter"/>
</dbReference>
<evidence type="ECO:0000313" key="3">
    <source>
        <dbReference type="Proteomes" id="UP000315677"/>
    </source>
</evidence>
<dbReference type="InterPro" id="IPR000073">
    <property type="entry name" value="AB_hydrolase_1"/>
</dbReference>
<dbReference type="InterPro" id="IPR029058">
    <property type="entry name" value="AB_hydrolase_fold"/>
</dbReference>
<feature type="domain" description="AB hydrolase-1" evidence="1">
    <location>
        <begin position="24"/>
        <end position="266"/>
    </location>
</feature>
<protein>
    <submittedName>
        <fullName evidence="2">Pimeloyl-ACP methyl ester carboxylesterase</fullName>
    </submittedName>
</protein>
<organism evidence="2 3">
    <name type="scientific">Pseudonocardia kunmingensis</name>
    <dbReference type="NCBI Taxonomy" id="630975"/>
    <lineage>
        <taxon>Bacteria</taxon>
        <taxon>Bacillati</taxon>
        <taxon>Actinomycetota</taxon>
        <taxon>Actinomycetes</taxon>
        <taxon>Pseudonocardiales</taxon>
        <taxon>Pseudonocardiaceae</taxon>
        <taxon>Pseudonocardia</taxon>
    </lineage>
</organism>